<proteinExistence type="predicted"/>
<gene>
    <name evidence="1" type="ORF">CFB84_24870</name>
</gene>
<sequence>MSLHTELDVYKTGYDLLTKVTSMVKNMERSFKRLIGEEIVDETKKLLLLVYRANVADDKVPHISMLIERVKLVEMLFRLSWDMKEITDRQYWAVIRLTESIAKQAVKWREWAARRQSHGGSSRHDRAPI</sequence>
<protein>
    <submittedName>
        <fullName evidence="1">Four helix bundle protein</fullName>
    </submittedName>
</protein>
<dbReference type="RefSeq" id="WP_089452388.1">
    <property type="nucleotide sequence ID" value="NZ_NKFA01000008.1"/>
</dbReference>
<dbReference type="InterPro" id="IPR036583">
    <property type="entry name" value="23S_rRNA_IVS_sf"/>
</dbReference>
<reference evidence="1 2" key="2">
    <citation type="submission" date="2017-08" db="EMBL/GenBank/DDBJ databases">
        <title>WGS of novel Burkholderia cepaca complex species.</title>
        <authorList>
            <person name="Lipuma J."/>
            <person name="Spilker T."/>
        </authorList>
    </citation>
    <scope>NUCLEOTIDE SEQUENCE [LARGE SCALE GENOMIC DNA]</scope>
    <source>
        <strain evidence="1 2">AU17325</strain>
    </source>
</reference>
<dbReference type="Proteomes" id="UP000214600">
    <property type="component" value="Unassembled WGS sequence"/>
</dbReference>
<comment type="caution">
    <text evidence="1">The sequence shown here is derived from an EMBL/GenBank/DDBJ whole genome shotgun (WGS) entry which is preliminary data.</text>
</comment>
<organism evidence="1 2">
    <name type="scientific">Burkholderia aenigmatica</name>
    <dbReference type="NCBI Taxonomy" id="2015348"/>
    <lineage>
        <taxon>Bacteria</taxon>
        <taxon>Pseudomonadati</taxon>
        <taxon>Pseudomonadota</taxon>
        <taxon>Betaproteobacteria</taxon>
        <taxon>Burkholderiales</taxon>
        <taxon>Burkholderiaceae</taxon>
        <taxon>Burkholderia</taxon>
        <taxon>Burkholderia cepacia complex</taxon>
    </lineage>
</organism>
<dbReference type="CDD" id="cd16376">
    <property type="entry name" value="Avd_like"/>
    <property type="match status" value="1"/>
</dbReference>
<accession>A0A228IJT9</accession>
<dbReference type="InterPro" id="IPR055360">
    <property type="entry name" value="bAvd"/>
</dbReference>
<dbReference type="AlphaFoldDB" id="A0A228IJT9"/>
<dbReference type="Gene3D" id="1.20.1440.60">
    <property type="entry name" value="23S rRNA-intervening sequence"/>
    <property type="match status" value="1"/>
</dbReference>
<name>A0A228IJT9_9BURK</name>
<evidence type="ECO:0000313" key="1">
    <source>
        <dbReference type="EMBL" id="OXI42445.1"/>
    </source>
</evidence>
<reference evidence="2" key="1">
    <citation type="submission" date="2017-06" db="EMBL/GenBank/DDBJ databases">
        <authorList>
            <person name="LiPuma J."/>
            <person name="Spilker T."/>
        </authorList>
    </citation>
    <scope>NUCLEOTIDE SEQUENCE [LARGE SCALE GENOMIC DNA]</scope>
    <source>
        <strain evidence="2">AU17325</strain>
    </source>
</reference>
<dbReference type="OrthoDB" id="8595978at2"/>
<evidence type="ECO:0000313" key="2">
    <source>
        <dbReference type="Proteomes" id="UP000214600"/>
    </source>
</evidence>
<dbReference type="EMBL" id="NKFA01000008">
    <property type="protein sequence ID" value="OXI42445.1"/>
    <property type="molecule type" value="Genomic_DNA"/>
</dbReference>